<comment type="subcellular location">
    <subcellularLocation>
        <location evidence="1">Cell membrane</location>
        <topology evidence="1">Multi-pass membrane protein</topology>
    </subcellularLocation>
</comment>
<dbReference type="PROSITE" id="PS00211">
    <property type="entry name" value="ABC_TRANSPORTER_1"/>
    <property type="match status" value="1"/>
</dbReference>
<organism evidence="10 11">
    <name type="scientific">Fodinicola feengrottensis</name>
    <dbReference type="NCBI Taxonomy" id="435914"/>
    <lineage>
        <taxon>Bacteria</taxon>
        <taxon>Bacillati</taxon>
        <taxon>Actinomycetota</taxon>
        <taxon>Actinomycetes</taxon>
        <taxon>Mycobacteriales</taxon>
        <taxon>Fodinicola</taxon>
    </lineage>
</organism>
<dbReference type="SUPFAM" id="SSF52540">
    <property type="entry name" value="P-loop containing nucleoside triphosphate hydrolases"/>
    <property type="match status" value="1"/>
</dbReference>
<reference evidence="10 11" key="1">
    <citation type="journal article" date="2019" name="Int. J. Syst. Evol. Microbiol.">
        <title>The Global Catalogue of Microorganisms (GCM) 10K type strain sequencing project: providing services to taxonomists for standard genome sequencing and annotation.</title>
        <authorList>
            <consortium name="The Broad Institute Genomics Platform"/>
            <consortium name="The Broad Institute Genome Sequencing Center for Infectious Disease"/>
            <person name="Wu L."/>
            <person name="Ma J."/>
        </authorList>
    </citation>
    <scope>NUCLEOTIDE SEQUENCE [LARGE SCALE GENOMIC DNA]</scope>
    <source>
        <strain evidence="10 11">JCM 14718</strain>
    </source>
</reference>
<dbReference type="Pfam" id="PF00664">
    <property type="entry name" value="ABC_membrane"/>
    <property type="match status" value="1"/>
</dbReference>
<dbReference type="PANTHER" id="PTHR43394:SF1">
    <property type="entry name" value="ATP-BINDING CASSETTE SUB-FAMILY B MEMBER 10, MITOCHONDRIAL"/>
    <property type="match status" value="1"/>
</dbReference>
<evidence type="ECO:0000259" key="9">
    <source>
        <dbReference type="PROSITE" id="PS50929"/>
    </source>
</evidence>
<sequence length="561" mass="59963">MANSPSAAVRPLLRRFWPYARPDRGRLFVAAALTLGGAAGELVAVVMFAEITDNALATGKLGGFWWPAAGWLGVTAIGGMTSYFASMVTAKVAERFLLRLRDAVFAHLQRLSPDFFAGSKIGDLVSRLSSDIAAVEQLVVSGAVEFSTAAASALLFAAAALLIRWELALVVFAVAPLFLLAARYFSGRLQRASVDERASNGDIAAAVQEGLASVAMVQAYNQQNAESDRLHRHGLAWMRAKLSQSRATAAYGPLVDLVEVACILGIIGLGVWEIAAGRLTLGGLLAFVAYLGFLYPPIQQLGQLNLAISEATAGSARLTDLLAIEPAVVDAPLAIAAPRARGVVEVTDVTFHYPGAEQPAADSLTFVANPRELVMITGSSGAGKSTIAKLLLRFYDPDRGEIRLDGVDIRALTLASLRENITLVPQETVVFHATIRENIRYARPQARDEDVVRAAAAAGAHSFITALSDGYDTVAGERGSRLSGGQRQRVGLARALLRDTPVLVLDEPTASLDAVAADRFLEPIRMIAKNRTVIMITHDRRLTRHADRLLVIQDGKLDRAS</sequence>
<dbReference type="Gene3D" id="3.40.50.300">
    <property type="entry name" value="P-loop containing nucleotide triphosphate hydrolases"/>
    <property type="match status" value="1"/>
</dbReference>
<dbReference type="Proteomes" id="UP001500618">
    <property type="component" value="Unassembled WGS sequence"/>
</dbReference>
<evidence type="ECO:0000256" key="6">
    <source>
        <dbReference type="ARBA" id="ARBA00023136"/>
    </source>
</evidence>
<dbReference type="InterPro" id="IPR011527">
    <property type="entry name" value="ABC1_TM_dom"/>
</dbReference>
<keyword evidence="6 7" id="KW-0472">Membrane</keyword>
<keyword evidence="2 7" id="KW-0812">Transmembrane</keyword>
<feature type="transmembrane region" description="Helical" evidence="7">
    <location>
        <begin position="138"/>
        <end position="161"/>
    </location>
</feature>
<feature type="transmembrane region" description="Helical" evidence="7">
    <location>
        <begin position="64"/>
        <end position="85"/>
    </location>
</feature>
<comment type="caution">
    <text evidence="10">The sequence shown here is derived from an EMBL/GenBank/DDBJ whole genome shotgun (WGS) entry which is preliminary data.</text>
</comment>
<proteinExistence type="predicted"/>
<evidence type="ECO:0000313" key="11">
    <source>
        <dbReference type="Proteomes" id="UP001500618"/>
    </source>
</evidence>
<evidence type="ECO:0000256" key="7">
    <source>
        <dbReference type="SAM" id="Phobius"/>
    </source>
</evidence>
<feature type="transmembrane region" description="Helical" evidence="7">
    <location>
        <begin position="275"/>
        <end position="295"/>
    </location>
</feature>
<keyword evidence="4" id="KW-0067">ATP-binding</keyword>
<evidence type="ECO:0000256" key="1">
    <source>
        <dbReference type="ARBA" id="ARBA00004651"/>
    </source>
</evidence>
<dbReference type="SUPFAM" id="SSF90123">
    <property type="entry name" value="ABC transporter transmembrane region"/>
    <property type="match status" value="1"/>
</dbReference>
<keyword evidence="5 7" id="KW-1133">Transmembrane helix</keyword>
<feature type="transmembrane region" description="Helical" evidence="7">
    <location>
        <begin position="248"/>
        <end position="269"/>
    </location>
</feature>
<evidence type="ECO:0000259" key="8">
    <source>
        <dbReference type="PROSITE" id="PS50893"/>
    </source>
</evidence>
<keyword evidence="11" id="KW-1185">Reference proteome</keyword>
<evidence type="ECO:0000256" key="5">
    <source>
        <dbReference type="ARBA" id="ARBA00022989"/>
    </source>
</evidence>
<dbReference type="InterPro" id="IPR017871">
    <property type="entry name" value="ABC_transporter-like_CS"/>
</dbReference>
<feature type="domain" description="ABC transmembrane type-1" evidence="9">
    <location>
        <begin position="28"/>
        <end position="310"/>
    </location>
</feature>
<evidence type="ECO:0000256" key="4">
    <source>
        <dbReference type="ARBA" id="ARBA00022840"/>
    </source>
</evidence>
<dbReference type="InterPro" id="IPR027417">
    <property type="entry name" value="P-loop_NTPase"/>
</dbReference>
<dbReference type="PROSITE" id="PS50893">
    <property type="entry name" value="ABC_TRANSPORTER_2"/>
    <property type="match status" value="1"/>
</dbReference>
<dbReference type="CDD" id="cd18564">
    <property type="entry name" value="ABC_6TM_exporter_like"/>
    <property type="match status" value="1"/>
</dbReference>
<dbReference type="PROSITE" id="PS50929">
    <property type="entry name" value="ABC_TM1F"/>
    <property type="match status" value="1"/>
</dbReference>
<evidence type="ECO:0000256" key="3">
    <source>
        <dbReference type="ARBA" id="ARBA00022741"/>
    </source>
</evidence>
<accession>A0ABN2IPY2</accession>
<feature type="domain" description="ABC transporter" evidence="8">
    <location>
        <begin position="344"/>
        <end position="561"/>
    </location>
</feature>
<dbReference type="InterPro" id="IPR003439">
    <property type="entry name" value="ABC_transporter-like_ATP-bd"/>
</dbReference>
<evidence type="ECO:0000313" key="10">
    <source>
        <dbReference type="EMBL" id="GAA1709437.1"/>
    </source>
</evidence>
<dbReference type="EMBL" id="BAAANY010000033">
    <property type="protein sequence ID" value="GAA1709437.1"/>
    <property type="molecule type" value="Genomic_DNA"/>
</dbReference>
<name>A0ABN2IPY2_9ACTN</name>
<dbReference type="InterPro" id="IPR036640">
    <property type="entry name" value="ABC1_TM_sf"/>
</dbReference>
<dbReference type="InterPro" id="IPR039421">
    <property type="entry name" value="Type_1_exporter"/>
</dbReference>
<dbReference type="Pfam" id="PF00005">
    <property type="entry name" value="ABC_tran"/>
    <property type="match status" value="1"/>
</dbReference>
<dbReference type="RefSeq" id="WP_344314314.1">
    <property type="nucleotide sequence ID" value="NZ_BAAANY010000033.1"/>
</dbReference>
<dbReference type="Gene3D" id="1.20.1560.10">
    <property type="entry name" value="ABC transporter type 1, transmembrane domain"/>
    <property type="match status" value="1"/>
</dbReference>
<dbReference type="SMART" id="SM00382">
    <property type="entry name" value="AAA"/>
    <property type="match status" value="1"/>
</dbReference>
<evidence type="ECO:0000256" key="2">
    <source>
        <dbReference type="ARBA" id="ARBA00022692"/>
    </source>
</evidence>
<gene>
    <name evidence="10" type="ORF">GCM10009765_68530</name>
</gene>
<feature type="transmembrane region" description="Helical" evidence="7">
    <location>
        <begin position="167"/>
        <end position="185"/>
    </location>
</feature>
<dbReference type="PANTHER" id="PTHR43394">
    <property type="entry name" value="ATP-DEPENDENT PERMEASE MDL1, MITOCHONDRIAL"/>
    <property type="match status" value="1"/>
</dbReference>
<dbReference type="InterPro" id="IPR003593">
    <property type="entry name" value="AAA+_ATPase"/>
</dbReference>
<protein>
    <submittedName>
        <fullName evidence="10">ABC transporter transmembrane domain-containing protein</fullName>
    </submittedName>
</protein>
<keyword evidence="3" id="KW-0547">Nucleotide-binding</keyword>